<sequence length="60" mass="6613">VKRRNSGNLVLAHYRNTTIEHGASSRGLIVLRARGCISCRKYPSVKVIDPPAAALIGWLR</sequence>
<reference evidence="1" key="3">
    <citation type="submission" date="2023-05" db="EMBL/GenBank/DDBJ databases">
        <authorList>
            <person name="Smith C.H."/>
        </authorList>
    </citation>
    <scope>NUCLEOTIDE SEQUENCE</scope>
    <source>
        <strain evidence="1">CHS0354</strain>
        <tissue evidence="1">Mantle</tissue>
    </source>
</reference>
<dbReference type="Proteomes" id="UP001195483">
    <property type="component" value="Unassembled WGS sequence"/>
</dbReference>
<reference evidence="1" key="2">
    <citation type="journal article" date="2021" name="Genome Biol. Evol.">
        <title>Developing a high-quality reference genome for a parasitic bivalve with doubly uniparental inheritance (Bivalvia: Unionida).</title>
        <authorList>
            <person name="Smith C.H."/>
        </authorList>
    </citation>
    <scope>NUCLEOTIDE SEQUENCE</scope>
    <source>
        <strain evidence="1">CHS0354</strain>
        <tissue evidence="1">Mantle</tissue>
    </source>
</reference>
<organism evidence="1 2">
    <name type="scientific">Potamilus streckersoni</name>
    <dbReference type="NCBI Taxonomy" id="2493646"/>
    <lineage>
        <taxon>Eukaryota</taxon>
        <taxon>Metazoa</taxon>
        <taxon>Spiralia</taxon>
        <taxon>Lophotrochozoa</taxon>
        <taxon>Mollusca</taxon>
        <taxon>Bivalvia</taxon>
        <taxon>Autobranchia</taxon>
        <taxon>Heteroconchia</taxon>
        <taxon>Palaeoheterodonta</taxon>
        <taxon>Unionida</taxon>
        <taxon>Unionoidea</taxon>
        <taxon>Unionidae</taxon>
        <taxon>Ambleminae</taxon>
        <taxon>Lampsilini</taxon>
        <taxon>Potamilus</taxon>
    </lineage>
</organism>
<reference evidence="1" key="1">
    <citation type="journal article" date="2021" name="Genome Biol. Evol.">
        <title>A High-Quality Reference Genome for a Parasitic Bivalve with Doubly Uniparental Inheritance (Bivalvia: Unionida).</title>
        <authorList>
            <person name="Smith C.H."/>
        </authorList>
    </citation>
    <scope>NUCLEOTIDE SEQUENCE</scope>
    <source>
        <strain evidence="1">CHS0354</strain>
    </source>
</reference>
<protein>
    <submittedName>
        <fullName evidence="1">Uncharacterized protein</fullName>
    </submittedName>
</protein>
<dbReference type="EMBL" id="JAEAOA010000137">
    <property type="protein sequence ID" value="KAK3605276.1"/>
    <property type="molecule type" value="Genomic_DNA"/>
</dbReference>
<keyword evidence="2" id="KW-1185">Reference proteome</keyword>
<name>A0AAE0T7V1_9BIVA</name>
<evidence type="ECO:0000313" key="1">
    <source>
        <dbReference type="EMBL" id="KAK3605276.1"/>
    </source>
</evidence>
<feature type="non-terminal residue" evidence="1">
    <location>
        <position position="1"/>
    </location>
</feature>
<evidence type="ECO:0000313" key="2">
    <source>
        <dbReference type="Proteomes" id="UP001195483"/>
    </source>
</evidence>
<gene>
    <name evidence="1" type="ORF">CHS0354_001392</name>
</gene>
<comment type="caution">
    <text evidence="1">The sequence shown here is derived from an EMBL/GenBank/DDBJ whole genome shotgun (WGS) entry which is preliminary data.</text>
</comment>
<accession>A0AAE0T7V1</accession>
<dbReference type="AlphaFoldDB" id="A0AAE0T7V1"/>
<proteinExistence type="predicted"/>